<organism evidence="1 2">
    <name type="scientific">Elysia marginata</name>
    <dbReference type="NCBI Taxonomy" id="1093978"/>
    <lineage>
        <taxon>Eukaryota</taxon>
        <taxon>Metazoa</taxon>
        <taxon>Spiralia</taxon>
        <taxon>Lophotrochozoa</taxon>
        <taxon>Mollusca</taxon>
        <taxon>Gastropoda</taxon>
        <taxon>Heterobranchia</taxon>
        <taxon>Euthyneura</taxon>
        <taxon>Panpulmonata</taxon>
        <taxon>Sacoglossa</taxon>
        <taxon>Placobranchoidea</taxon>
        <taxon>Plakobranchidae</taxon>
        <taxon>Elysia</taxon>
    </lineage>
</organism>
<keyword evidence="2" id="KW-1185">Reference proteome</keyword>
<name>A0AAV4J8B5_9GAST</name>
<evidence type="ECO:0000313" key="2">
    <source>
        <dbReference type="Proteomes" id="UP000762676"/>
    </source>
</evidence>
<evidence type="ECO:0000313" key="1">
    <source>
        <dbReference type="EMBL" id="GFS19053.1"/>
    </source>
</evidence>
<comment type="caution">
    <text evidence="1">The sequence shown here is derived from an EMBL/GenBank/DDBJ whole genome shotgun (WGS) entry which is preliminary data.</text>
</comment>
<proteinExistence type="predicted"/>
<dbReference type="AlphaFoldDB" id="A0AAV4J8B5"/>
<sequence length="98" mass="11017">MTAASSLSSPWAPLGRVHQPLAQYHITSHAKWPLRERHFKTEDTKLLIFFSATVSPVSHGIFLHLTLQRVAFHLSLFPEIGIPFKPLNHNKALEPVSA</sequence>
<dbReference type="Proteomes" id="UP000762676">
    <property type="component" value="Unassembled WGS sequence"/>
</dbReference>
<reference evidence="1 2" key="1">
    <citation type="journal article" date="2021" name="Elife">
        <title>Chloroplast acquisition without the gene transfer in kleptoplastic sea slugs, Plakobranchus ocellatus.</title>
        <authorList>
            <person name="Maeda T."/>
            <person name="Takahashi S."/>
            <person name="Yoshida T."/>
            <person name="Shimamura S."/>
            <person name="Takaki Y."/>
            <person name="Nagai Y."/>
            <person name="Toyoda A."/>
            <person name="Suzuki Y."/>
            <person name="Arimoto A."/>
            <person name="Ishii H."/>
            <person name="Satoh N."/>
            <person name="Nishiyama T."/>
            <person name="Hasebe M."/>
            <person name="Maruyama T."/>
            <person name="Minagawa J."/>
            <person name="Obokata J."/>
            <person name="Shigenobu S."/>
        </authorList>
    </citation>
    <scope>NUCLEOTIDE SEQUENCE [LARGE SCALE GENOMIC DNA]</scope>
</reference>
<gene>
    <name evidence="1" type="ORF">ElyMa_006863500</name>
</gene>
<accession>A0AAV4J8B5</accession>
<dbReference type="EMBL" id="BMAT01013732">
    <property type="protein sequence ID" value="GFS19053.1"/>
    <property type="molecule type" value="Genomic_DNA"/>
</dbReference>
<protein>
    <submittedName>
        <fullName evidence="1">Uncharacterized protein</fullName>
    </submittedName>
</protein>